<name>A0A2T1NPP7_9FLAO</name>
<evidence type="ECO:0000256" key="1">
    <source>
        <dbReference type="SAM" id="Phobius"/>
    </source>
</evidence>
<reference evidence="2 3" key="1">
    <citation type="submission" date="2018-03" db="EMBL/GenBank/DDBJ databases">
        <title>Mesoflavibacter sp. HG37 and Mesoflavibacter sp. HG96 sp.nov., two marine bacteria isolated from seawater of Western Pacific Ocean.</title>
        <authorList>
            <person name="Cheng H."/>
            <person name="Wu Y.-H."/>
            <person name="Guo L.-L."/>
            <person name="Xu X.-W."/>
        </authorList>
    </citation>
    <scope>NUCLEOTIDE SEQUENCE [LARGE SCALE GENOMIC DNA]</scope>
    <source>
        <strain evidence="2 3">KCTC 42117</strain>
    </source>
</reference>
<keyword evidence="1" id="KW-0472">Membrane</keyword>
<dbReference type="OrthoDB" id="5457281at2"/>
<keyword evidence="1" id="KW-1133">Transmembrane helix</keyword>
<dbReference type="AlphaFoldDB" id="A0A2T1NPP7"/>
<evidence type="ECO:0000313" key="2">
    <source>
        <dbReference type="EMBL" id="PSG94867.1"/>
    </source>
</evidence>
<organism evidence="2 3">
    <name type="scientific">Mesoflavibacter zeaxanthinifaciens subsp. sabulilitoris</name>
    <dbReference type="NCBI Taxonomy" id="1520893"/>
    <lineage>
        <taxon>Bacteria</taxon>
        <taxon>Pseudomonadati</taxon>
        <taxon>Bacteroidota</taxon>
        <taxon>Flavobacteriia</taxon>
        <taxon>Flavobacteriales</taxon>
        <taxon>Flavobacteriaceae</taxon>
        <taxon>Mesoflavibacter</taxon>
    </lineage>
</organism>
<feature type="transmembrane region" description="Helical" evidence="1">
    <location>
        <begin position="170"/>
        <end position="188"/>
    </location>
</feature>
<feature type="transmembrane region" description="Helical" evidence="1">
    <location>
        <begin position="88"/>
        <end position="109"/>
    </location>
</feature>
<feature type="transmembrane region" description="Helical" evidence="1">
    <location>
        <begin position="51"/>
        <end position="68"/>
    </location>
</feature>
<evidence type="ECO:0000313" key="3">
    <source>
        <dbReference type="Proteomes" id="UP000238430"/>
    </source>
</evidence>
<sequence length="204" mass="23633">MVGLTAALTFVYIYYKASLYFKTYNILWSSISGIAAYLLVVWILSFLQLNTYVAITIPVIFALLYIRLFKQIKNVTISQKVKLNYRILFLRAICAALIILTITNAPKYFVSNWSGLFSAFPTTLFPLMLIIHFTYSKKYVHTIIKNVPIGMFSLIIYSLTVSIVYPKFGIYYGTLIGFFTATLYLLIYKNLISIYQKFRFQQEV</sequence>
<accession>A0A2T1NPP7</accession>
<dbReference type="Proteomes" id="UP000238430">
    <property type="component" value="Unassembled WGS sequence"/>
</dbReference>
<keyword evidence="3" id="KW-1185">Reference proteome</keyword>
<dbReference type="RefSeq" id="WP_106676142.1">
    <property type="nucleotide sequence ID" value="NZ_JACHWV010000009.1"/>
</dbReference>
<protein>
    <submittedName>
        <fullName evidence="2">Uncharacterized protein</fullName>
    </submittedName>
</protein>
<comment type="caution">
    <text evidence="2">The sequence shown here is derived from an EMBL/GenBank/DDBJ whole genome shotgun (WGS) entry which is preliminary data.</text>
</comment>
<proteinExistence type="predicted"/>
<feature type="transmembrane region" description="Helical" evidence="1">
    <location>
        <begin position="115"/>
        <end position="135"/>
    </location>
</feature>
<keyword evidence="1" id="KW-0812">Transmembrane</keyword>
<dbReference type="EMBL" id="PXOT01000009">
    <property type="protein sequence ID" value="PSG94867.1"/>
    <property type="molecule type" value="Genomic_DNA"/>
</dbReference>
<gene>
    <name evidence="2" type="ORF">C7H61_00445</name>
</gene>
<feature type="transmembrane region" description="Helical" evidence="1">
    <location>
        <begin position="26"/>
        <end position="45"/>
    </location>
</feature>
<feature type="transmembrane region" description="Helical" evidence="1">
    <location>
        <begin position="147"/>
        <end position="164"/>
    </location>
</feature>